<sequence length="142" mass="16201">MGLSFTSRNNPSALFFLILCMLTCLDSRKFKIPMLVFISSPSVSLPSPFPCTGMVGNHHDKLMYICMYALLVRCAQRFQSVYAYDERRPTDPFHPSMGLFLHTIGCTSWHLKVSIIPLLPPRLPLLFISNVLDSKRRHLKSI</sequence>
<organism evidence="2 3">
    <name type="scientific">Trypanosoma congolense (strain IL3000)</name>
    <dbReference type="NCBI Taxonomy" id="1068625"/>
    <lineage>
        <taxon>Eukaryota</taxon>
        <taxon>Discoba</taxon>
        <taxon>Euglenozoa</taxon>
        <taxon>Kinetoplastea</taxon>
        <taxon>Metakinetoplastina</taxon>
        <taxon>Trypanosomatida</taxon>
        <taxon>Trypanosomatidae</taxon>
        <taxon>Trypanosoma</taxon>
        <taxon>Nannomonas</taxon>
    </lineage>
</organism>
<comment type="caution">
    <text evidence="2">The sequence shown here is derived from an EMBL/GenBank/DDBJ whole genome shotgun (WGS) entry which is preliminary data.</text>
</comment>
<dbReference type="Proteomes" id="UP000000702">
    <property type="component" value="Unassembled WGS sequence"/>
</dbReference>
<evidence type="ECO:0008006" key="4">
    <source>
        <dbReference type="Google" id="ProtNLM"/>
    </source>
</evidence>
<dbReference type="AlphaFoldDB" id="F9WBL0"/>
<proteinExistence type="predicted"/>
<keyword evidence="1" id="KW-0732">Signal</keyword>
<name>F9WBL0_TRYCI</name>
<protein>
    <recommendedName>
        <fullName evidence="4">T. congolense-specific, cell surface-expressed gene family</fullName>
    </recommendedName>
</protein>
<evidence type="ECO:0000313" key="2">
    <source>
        <dbReference type="EMBL" id="CCD14643.1"/>
    </source>
</evidence>
<reference evidence="2 3" key="2">
    <citation type="journal article" date="2012" name="Proc. Natl. Acad. Sci. U.S.A.">
        <title>Antigenic diversity is generated by distinct evolutionary mechanisms in African trypanosome species.</title>
        <authorList>
            <person name="Jackson A.P."/>
            <person name="Berry A."/>
            <person name="Aslett M."/>
            <person name="Allison H.C."/>
            <person name="Burton P."/>
            <person name="Vavrova-Anderson J."/>
            <person name="Brown R."/>
            <person name="Browne H."/>
            <person name="Corton N."/>
            <person name="Hauser H."/>
            <person name="Gamble J."/>
            <person name="Gilderthorp R."/>
            <person name="Marcello L."/>
            <person name="McQuillan J."/>
            <person name="Otto T.D."/>
            <person name="Quail M.A."/>
            <person name="Sanders M.J."/>
            <person name="van Tonder A."/>
            <person name="Ginger M.L."/>
            <person name="Field M.C."/>
            <person name="Barry J.D."/>
            <person name="Hertz-Fowler C."/>
            <person name="Berriman M."/>
        </authorList>
    </citation>
    <scope>NUCLEOTIDE SEQUENCE [LARGE SCALE GENOMIC DNA]</scope>
    <source>
        <strain evidence="2 3">IL3000</strain>
    </source>
</reference>
<dbReference type="EMBL" id="CAEQ01001593">
    <property type="protein sequence ID" value="CCD14643.1"/>
    <property type="molecule type" value="Genomic_DNA"/>
</dbReference>
<feature type="chain" id="PRO_5003388944" description="T. congolense-specific, cell surface-expressed gene family" evidence="1">
    <location>
        <begin position="28"/>
        <end position="142"/>
    </location>
</feature>
<evidence type="ECO:0000256" key="1">
    <source>
        <dbReference type="SAM" id="SignalP"/>
    </source>
</evidence>
<feature type="signal peptide" evidence="1">
    <location>
        <begin position="1"/>
        <end position="27"/>
    </location>
</feature>
<reference evidence="3" key="1">
    <citation type="submission" date="2011-07" db="EMBL/GenBank/DDBJ databases">
        <title>Divergent evolution of antigenic variation in African trypanosomes.</title>
        <authorList>
            <person name="Jackson A.P."/>
            <person name="Berry A."/>
            <person name="Allison H.C."/>
            <person name="Burton P."/>
            <person name="Anderson J."/>
            <person name="Aslett M."/>
            <person name="Brown R."/>
            <person name="Corton N."/>
            <person name="Harris D."/>
            <person name="Hauser H."/>
            <person name="Gamble J."/>
            <person name="Gilderthorp R."/>
            <person name="McQuillan J."/>
            <person name="Quail M.A."/>
            <person name="Sanders M."/>
            <person name="Van Tonder A."/>
            <person name="Ginger M.L."/>
            <person name="Donelson J.E."/>
            <person name="Field M.C."/>
            <person name="Barry J.D."/>
            <person name="Berriman M."/>
            <person name="Hertz-Fowler C."/>
        </authorList>
    </citation>
    <scope>NUCLEOTIDE SEQUENCE [LARGE SCALE GENOMIC DNA]</scope>
    <source>
        <strain evidence="3">IL3000</strain>
    </source>
</reference>
<keyword evidence="3" id="KW-1185">Reference proteome</keyword>
<evidence type="ECO:0000313" key="3">
    <source>
        <dbReference type="Proteomes" id="UP000000702"/>
    </source>
</evidence>
<gene>
    <name evidence="2" type="ORF">TCIL3000_0_52430</name>
</gene>
<accession>F9WBL0</accession>